<organism evidence="1">
    <name type="scientific">Eutreptiella gymnastica</name>
    <dbReference type="NCBI Taxonomy" id="73025"/>
    <lineage>
        <taxon>Eukaryota</taxon>
        <taxon>Discoba</taxon>
        <taxon>Euglenozoa</taxon>
        <taxon>Euglenida</taxon>
        <taxon>Spirocuta</taxon>
        <taxon>Euglenophyceae</taxon>
        <taxon>Eutreptiales</taxon>
        <taxon>Eutreptiaceae</taxon>
        <taxon>Eutreptiella</taxon>
    </lineage>
</organism>
<dbReference type="AlphaFoldDB" id="A0A7S4G2W7"/>
<evidence type="ECO:0000313" key="1">
    <source>
        <dbReference type="EMBL" id="CAE0823514.1"/>
    </source>
</evidence>
<name>A0A7S4G2W7_9EUGL</name>
<sequence>MVVLEPSGSSDEFGAYVLSILHRANCVPRGHTLILILELDAHCGPTNTSTSPHVEQQQLLLLLQTSKRARINNAATASTDISIPHGFRTGALSAPGIDGGMAIDLCHMQLSKSKDNPPPNLVHIYPCHGSVCDMPG</sequence>
<accession>A0A7S4G2W7</accession>
<protein>
    <submittedName>
        <fullName evidence="1">Uncharacterized protein</fullName>
    </submittedName>
</protein>
<dbReference type="EMBL" id="HBJA01100705">
    <property type="protein sequence ID" value="CAE0823514.1"/>
    <property type="molecule type" value="Transcribed_RNA"/>
</dbReference>
<proteinExistence type="predicted"/>
<reference evidence="1" key="1">
    <citation type="submission" date="2021-01" db="EMBL/GenBank/DDBJ databases">
        <authorList>
            <person name="Corre E."/>
            <person name="Pelletier E."/>
            <person name="Niang G."/>
            <person name="Scheremetjew M."/>
            <person name="Finn R."/>
            <person name="Kale V."/>
            <person name="Holt S."/>
            <person name="Cochrane G."/>
            <person name="Meng A."/>
            <person name="Brown T."/>
            <person name="Cohen L."/>
        </authorList>
    </citation>
    <scope>NUCLEOTIDE SEQUENCE</scope>
    <source>
        <strain evidence="1">CCMP1594</strain>
    </source>
</reference>
<gene>
    <name evidence="1" type="ORF">EGYM00163_LOCUS34716</name>
</gene>